<gene>
    <name evidence="1" type="ORF">LCGC14_1639760</name>
</gene>
<dbReference type="EMBL" id="LAZR01013648">
    <property type="protein sequence ID" value="KKM21009.1"/>
    <property type="molecule type" value="Genomic_DNA"/>
</dbReference>
<sequence length="66" mass="7322">MNKAEIVFEKKAGSLAVLKNLRNALKLQYKGKMTVGSEGVKKFNILSAKIKNLSQKKALSIRFGIK</sequence>
<protein>
    <submittedName>
        <fullName evidence="1">Uncharacterized protein</fullName>
    </submittedName>
</protein>
<reference evidence="1" key="1">
    <citation type="journal article" date="2015" name="Nature">
        <title>Complex archaea that bridge the gap between prokaryotes and eukaryotes.</title>
        <authorList>
            <person name="Spang A."/>
            <person name="Saw J.H."/>
            <person name="Jorgensen S.L."/>
            <person name="Zaremba-Niedzwiedzka K."/>
            <person name="Martijn J."/>
            <person name="Lind A.E."/>
            <person name="van Eijk R."/>
            <person name="Schleper C."/>
            <person name="Guy L."/>
            <person name="Ettema T.J."/>
        </authorList>
    </citation>
    <scope>NUCLEOTIDE SEQUENCE</scope>
</reference>
<comment type="caution">
    <text evidence="1">The sequence shown here is derived from an EMBL/GenBank/DDBJ whole genome shotgun (WGS) entry which is preliminary data.</text>
</comment>
<proteinExistence type="predicted"/>
<accession>A0A0F9IMJ9</accession>
<name>A0A0F9IMJ9_9ZZZZ</name>
<organism evidence="1">
    <name type="scientific">marine sediment metagenome</name>
    <dbReference type="NCBI Taxonomy" id="412755"/>
    <lineage>
        <taxon>unclassified sequences</taxon>
        <taxon>metagenomes</taxon>
        <taxon>ecological metagenomes</taxon>
    </lineage>
</organism>
<dbReference type="AlphaFoldDB" id="A0A0F9IMJ9"/>
<evidence type="ECO:0000313" key="1">
    <source>
        <dbReference type="EMBL" id="KKM21009.1"/>
    </source>
</evidence>